<dbReference type="OrthoDB" id="7435843at2759"/>
<sequence length="147" mass="16486">MVNLPQSEGNSRRHRTRANNSSSGAGTSSGRRPTFQLNDPSSILELEALARCAAHSMSLYSDANNHFDVAIALLRQQYNMNFKMLCPKCLSGHNYDELEAPERMQIDGELHSTAAVDYRQLARTAGRQVTLCDVHFNCKNDVRLYEP</sequence>
<evidence type="ECO:0000313" key="3">
    <source>
        <dbReference type="Proteomes" id="UP000299102"/>
    </source>
</evidence>
<gene>
    <name evidence="2" type="ORF">EVAR_79000_1</name>
</gene>
<dbReference type="Proteomes" id="UP000299102">
    <property type="component" value="Unassembled WGS sequence"/>
</dbReference>
<dbReference type="AlphaFoldDB" id="A0A4C1US57"/>
<comment type="caution">
    <text evidence="2">The sequence shown here is derived from an EMBL/GenBank/DDBJ whole genome shotgun (WGS) entry which is preliminary data.</text>
</comment>
<keyword evidence="3" id="KW-1185">Reference proteome</keyword>
<evidence type="ECO:0000256" key="1">
    <source>
        <dbReference type="SAM" id="MobiDB-lite"/>
    </source>
</evidence>
<feature type="compositionally biased region" description="Low complexity" evidence="1">
    <location>
        <begin position="18"/>
        <end position="32"/>
    </location>
</feature>
<feature type="region of interest" description="Disordered" evidence="1">
    <location>
        <begin position="1"/>
        <end position="37"/>
    </location>
</feature>
<proteinExistence type="predicted"/>
<organism evidence="2 3">
    <name type="scientific">Eumeta variegata</name>
    <name type="common">Bagworm moth</name>
    <name type="synonym">Eumeta japonica</name>
    <dbReference type="NCBI Taxonomy" id="151549"/>
    <lineage>
        <taxon>Eukaryota</taxon>
        <taxon>Metazoa</taxon>
        <taxon>Ecdysozoa</taxon>
        <taxon>Arthropoda</taxon>
        <taxon>Hexapoda</taxon>
        <taxon>Insecta</taxon>
        <taxon>Pterygota</taxon>
        <taxon>Neoptera</taxon>
        <taxon>Endopterygota</taxon>
        <taxon>Lepidoptera</taxon>
        <taxon>Glossata</taxon>
        <taxon>Ditrysia</taxon>
        <taxon>Tineoidea</taxon>
        <taxon>Psychidae</taxon>
        <taxon>Oiketicinae</taxon>
        <taxon>Eumeta</taxon>
    </lineage>
</organism>
<reference evidence="2 3" key="1">
    <citation type="journal article" date="2019" name="Commun. Biol.">
        <title>The bagworm genome reveals a unique fibroin gene that provides high tensile strength.</title>
        <authorList>
            <person name="Kono N."/>
            <person name="Nakamura H."/>
            <person name="Ohtoshi R."/>
            <person name="Tomita M."/>
            <person name="Numata K."/>
            <person name="Arakawa K."/>
        </authorList>
    </citation>
    <scope>NUCLEOTIDE SEQUENCE [LARGE SCALE GENOMIC DNA]</scope>
</reference>
<evidence type="ECO:0000313" key="2">
    <source>
        <dbReference type="EMBL" id="GBP29303.1"/>
    </source>
</evidence>
<protein>
    <submittedName>
        <fullName evidence="2">Uncharacterized protein</fullName>
    </submittedName>
</protein>
<dbReference type="EMBL" id="BGZK01000218">
    <property type="protein sequence ID" value="GBP29303.1"/>
    <property type="molecule type" value="Genomic_DNA"/>
</dbReference>
<name>A0A4C1US57_EUMVA</name>
<accession>A0A4C1US57</accession>